<dbReference type="AlphaFoldDB" id="A0A9P0Q742"/>
<dbReference type="Gene3D" id="2.60.40.10">
    <property type="entry name" value="Immunoglobulins"/>
    <property type="match status" value="1"/>
</dbReference>
<reference evidence="2" key="1">
    <citation type="submission" date="2022-03" db="EMBL/GenBank/DDBJ databases">
        <authorList>
            <person name="Sayadi A."/>
        </authorList>
    </citation>
    <scope>NUCLEOTIDE SEQUENCE</scope>
</reference>
<organism evidence="2 3">
    <name type="scientific">Acanthoscelides obtectus</name>
    <name type="common">Bean weevil</name>
    <name type="synonym">Bruchus obtectus</name>
    <dbReference type="NCBI Taxonomy" id="200917"/>
    <lineage>
        <taxon>Eukaryota</taxon>
        <taxon>Metazoa</taxon>
        <taxon>Ecdysozoa</taxon>
        <taxon>Arthropoda</taxon>
        <taxon>Hexapoda</taxon>
        <taxon>Insecta</taxon>
        <taxon>Pterygota</taxon>
        <taxon>Neoptera</taxon>
        <taxon>Endopterygota</taxon>
        <taxon>Coleoptera</taxon>
        <taxon>Polyphaga</taxon>
        <taxon>Cucujiformia</taxon>
        <taxon>Chrysomeloidea</taxon>
        <taxon>Chrysomelidae</taxon>
        <taxon>Bruchinae</taxon>
        <taxon>Bruchini</taxon>
        <taxon>Acanthoscelides</taxon>
    </lineage>
</organism>
<comment type="caution">
    <text evidence="2">The sequence shown here is derived from an EMBL/GenBank/DDBJ whole genome shotgun (WGS) entry which is preliminary data.</text>
</comment>
<dbReference type="Proteomes" id="UP001152888">
    <property type="component" value="Unassembled WGS sequence"/>
</dbReference>
<dbReference type="EMBL" id="CAKOFQ010007155">
    <property type="protein sequence ID" value="CAH1992759.1"/>
    <property type="molecule type" value="Genomic_DNA"/>
</dbReference>
<dbReference type="InterPro" id="IPR013783">
    <property type="entry name" value="Ig-like_fold"/>
</dbReference>
<keyword evidence="3" id="KW-1185">Reference proteome</keyword>
<feature type="non-terminal residue" evidence="2">
    <location>
        <position position="117"/>
    </location>
</feature>
<accession>A0A9P0Q742</accession>
<evidence type="ECO:0000313" key="2">
    <source>
        <dbReference type="EMBL" id="CAH2013469.1"/>
    </source>
</evidence>
<dbReference type="OrthoDB" id="6377396at2759"/>
<sequence>TCHVFIAALGAQTGGNSGNSLIESTTRGPHFDLSASKNVSALLGKTAYLNCRVKNLANRTVRKDSVQQRLSNPPVFALKTHQEAIKRMKETRKWDIKTLSKKGRSRNLPNLNPFYWV</sequence>
<evidence type="ECO:0000313" key="1">
    <source>
        <dbReference type="EMBL" id="CAH1992759.1"/>
    </source>
</evidence>
<gene>
    <name evidence="1" type="ORF">ACAOBT_LOCUS21069</name>
    <name evidence="2" type="ORF">ACAOBT_LOCUS33486</name>
</gene>
<protein>
    <submittedName>
        <fullName evidence="2">Uncharacterized protein</fullName>
    </submittedName>
</protein>
<name>A0A9P0Q742_ACAOB</name>
<dbReference type="EMBL" id="CAKOFQ010008329">
    <property type="protein sequence ID" value="CAH2013469.1"/>
    <property type="molecule type" value="Genomic_DNA"/>
</dbReference>
<evidence type="ECO:0000313" key="3">
    <source>
        <dbReference type="Proteomes" id="UP001152888"/>
    </source>
</evidence>
<proteinExistence type="predicted"/>